<dbReference type="EC" id="1.6.5.9" evidence="2"/>
<dbReference type="PANTHER" id="PTHR43706:SF47">
    <property type="entry name" value="EXTERNAL NADH-UBIQUINONE OXIDOREDUCTASE 1, MITOCHONDRIAL-RELATED"/>
    <property type="match status" value="1"/>
</dbReference>
<dbReference type="EMBL" id="BPLF01000004">
    <property type="protein sequence ID" value="GIX65139.1"/>
    <property type="molecule type" value="Genomic_DNA"/>
</dbReference>
<evidence type="ECO:0000256" key="5">
    <source>
        <dbReference type="ARBA" id="ARBA00022946"/>
    </source>
</evidence>
<dbReference type="AlphaFoldDB" id="A0AAV4LYG1"/>
<reference evidence="12 13" key="1">
    <citation type="submission" date="2021-06" db="EMBL/GenBank/DDBJ databases">
        <title>Genome sequence of Babesia caballi.</title>
        <authorList>
            <person name="Yamagishi J."/>
            <person name="Kidaka T."/>
            <person name="Ochi A."/>
        </authorList>
    </citation>
    <scope>NUCLEOTIDE SEQUENCE [LARGE SCALE GENOMIC DNA]</scope>
    <source>
        <strain evidence="12">USDA-D6B2</strain>
    </source>
</reference>
<evidence type="ECO:0000259" key="11">
    <source>
        <dbReference type="Pfam" id="PF22366"/>
    </source>
</evidence>
<name>A0AAV4LYG1_BABCB</name>
<dbReference type="Proteomes" id="UP001497744">
    <property type="component" value="Unassembled WGS sequence"/>
</dbReference>
<keyword evidence="6" id="KW-0560">Oxidoreductase</keyword>
<sequence>MQRHKKGNFQFVHAKCLDVNPHSKTIDCASVGNPNVKLSLPYDYLVVAVGAESNTFGIPGVDQHAFFLKEVEHAERIYQRIISNLETAALPGTSESEKRRLLNIIIVGGGPTGVEATGEIALLFNNFVSAAFPSLVPYAKVIIVEGGQRLLATFAPSNSSYADRVLRKTNAHVMLGKQVCAVGEGDCTVRDVATGETETIPCGIVVWASGLKPSDLVPKIQQHFTEQNNPRALLVDQYLALRGAADRSIFALGDCCKVTPDKLSDNFEEVLGQIGSADHKALLRCRKALGKRFPQLSSSKLNVRDRAFKDVCRKVRSGGGSPSDKLLEVMKFIDSNYMAPFPTAQNAKQESIYLADAFNKGLSSGAVDAFNEVWKGSLASIGGRNVVGHFPYFRLNGGLAPLGMWLTVYMMMFSSNKMRLGYMTDSVIQKLCGRHLISKQSPNKGS</sequence>
<evidence type="ECO:0000313" key="12">
    <source>
        <dbReference type="EMBL" id="GIX65139.1"/>
    </source>
</evidence>
<keyword evidence="13" id="KW-1185">Reference proteome</keyword>
<dbReference type="Gene3D" id="3.50.50.100">
    <property type="match status" value="2"/>
</dbReference>
<protein>
    <recommendedName>
        <fullName evidence="2">NADH:ubiquinone reductase (non-electrogenic)</fullName>
        <ecNumber evidence="2">1.6.5.9</ecNumber>
    </recommendedName>
</protein>
<dbReference type="InterPro" id="IPR045024">
    <property type="entry name" value="NDH-2"/>
</dbReference>
<dbReference type="InterPro" id="IPR023753">
    <property type="entry name" value="FAD/NAD-binding_dom"/>
</dbReference>
<evidence type="ECO:0000256" key="4">
    <source>
        <dbReference type="ARBA" id="ARBA00022827"/>
    </source>
</evidence>
<comment type="caution">
    <text evidence="12">The sequence shown here is derived from an EMBL/GenBank/DDBJ whole genome shotgun (WGS) entry which is preliminary data.</text>
</comment>
<evidence type="ECO:0000259" key="10">
    <source>
        <dbReference type="Pfam" id="PF07992"/>
    </source>
</evidence>
<dbReference type="GeneID" id="94196620"/>
<dbReference type="GO" id="GO:0050136">
    <property type="term" value="F:NADH dehydrogenase (quinone) (non-electrogenic) activity"/>
    <property type="evidence" value="ECO:0007669"/>
    <property type="project" value="UniProtKB-EC"/>
</dbReference>
<evidence type="ECO:0000256" key="8">
    <source>
        <dbReference type="ARBA" id="ARBA00047599"/>
    </source>
</evidence>
<gene>
    <name evidence="12" type="ORF">BcabD6B2_45740</name>
</gene>
<proteinExistence type="inferred from homology"/>
<evidence type="ECO:0000313" key="13">
    <source>
        <dbReference type="Proteomes" id="UP001497744"/>
    </source>
</evidence>
<organism evidence="12 13">
    <name type="scientific">Babesia caballi</name>
    <dbReference type="NCBI Taxonomy" id="5871"/>
    <lineage>
        <taxon>Eukaryota</taxon>
        <taxon>Sar</taxon>
        <taxon>Alveolata</taxon>
        <taxon>Apicomplexa</taxon>
        <taxon>Aconoidasida</taxon>
        <taxon>Piroplasmida</taxon>
        <taxon>Babesiidae</taxon>
        <taxon>Babesia</taxon>
    </lineage>
</organism>
<evidence type="ECO:0000256" key="2">
    <source>
        <dbReference type="ARBA" id="ARBA00012637"/>
    </source>
</evidence>
<keyword evidence="3" id="KW-0285">Flavoprotein</keyword>
<dbReference type="RefSeq" id="XP_067717208.1">
    <property type="nucleotide sequence ID" value="XM_067861107.1"/>
</dbReference>
<keyword evidence="4" id="KW-0274">FAD</keyword>
<dbReference type="GO" id="GO:0005739">
    <property type="term" value="C:mitochondrion"/>
    <property type="evidence" value="ECO:0007669"/>
    <property type="project" value="TreeGrafter"/>
</dbReference>
<evidence type="ECO:0000256" key="6">
    <source>
        <dbReference type="ARBA" id="ARBA00023002"/>
    </source>
</evidence>
<feature type="domain" description="External alternative NADH-ubiquinone oxidoreductase-like C-terminal" evidence="11">
    <location>
        <begin position="374"/>
        <end position="435"/>
    </location>
</feature>
<feature type="domain" description="FAD/NAD(P)-binding" evidence="10">
    <location>
        <begin position="8"/>
        <end position="262"/>
    </location>
</feature>
<evidence type="ECO:0000256" key="7">
    <source>
        <dbReference type="ARBA" id="ARBA00023027"/>
    </source>
</evidence>
<keyword evidence="7" id="KW-0520">NAD</keyword>
<dbReference type="InterPro" id="IPR036188">
    <property type="entry name" value="FAD/NAD-bd_sf"/>
</dbReference>
<comment type="catalytic activity">
    <reaction evidence="8">
        <text>a quinone + NADH + H(+) = a quinol + NAD(+)</text>
        <dbReference type="Rhea" id="RHEA:46160"/>
        <dbReference type="ChEBI" id="CHEBI:15378"/>
        <dbReference type="ChEBI" id="CHEBI:24646"/>
        <dbReference type="ChEBI" id="CHEBI:57540"/>
        <dbReference type="ChEBI" id="CHEBI:57945"/>
        <dbReference type="ChEBI" id="CHEBI:132124"/>
        <dbReference type="EC" id="1.6.5.9"/>
    </reaction>
</comment>
<evidence type="ECO:0000256" key="1">
    <source>
        <dbReference type="ARBA" id="ARBA00005272"/>
    </source>
</evidence>
<dbReference type="Pfam" id="PF22366">
    <property type="entry name" value="NDH2_C"/>
    <property type="match status" value="1"/>
</dbReference>
<comment type="similarity">
    <text evidence="1">Belongs to the NADH dehydrogenase family.</text>
</comment>
<evidence type="ECO:0000256" key="9">
    <source>
        <dbReference type="ARBA" id="ARBA00049010"/>
    </source>
</evidence>
<dbReference type="PANTHER" id="PTHR43706">
    <property type="entry name" value="NADH DEHYDROGENASE"/>
    <property type="match status" value="1"/>
</dbReference>
<keyword evidence="5" id="KW-0809">Transit peptide</keyword>
<dbReference type="InterPro" id="IPR054585">
    <property type="entry name" value="NDH2-like_C"/>
</dbReference>
<dbReference type="Pfam" id="PF07992">
    <property type="entry name" value="Pyr_redox_2"/>
    <property type="match status" value="1"/>
</dbReference>
<evidence type="ECO:0000256" key="3">
    <source>
        <dbReference type="ARBA" id="ARBA00022630"/>
    </source>
</evidence>
<accession>A0AAV4LYG1</accession>
<comment type="catalytic activity">
    <reaction evidence="9">
        <text>a ubiquinone + NADH + H(+) = a ubiquinol + NAD(+)</text>
        <dbReference type="Rhea" id="RHEA:23152"/>
        <dbReference type="Rhea" id="RHEA-COMP:9565"/>
        <dbReference type="Rhea" id="RHEA-COMP:9566"/>
        <dbReference type="ChEBI" id="CHEBI:15378"/>
        <dbReference type="ChEBI" id="CHEBI:16389"/>
        <dbReference type="ChEBI" id="CHEBI:17976"/>
        <dbReference type="ChEBI" id="CHEBI:57540"/>
        <dbReference type="ChEBI" id="CHEBI:57945"/>
    </reaction>
</comment>
<dbReference type="SUPFAM" id="SSF51905">
    <property type="entry name" value="FAD/NAD(P)-binding domain"/>
    <property type="match status" value="2"/>
</dbReference>
<dbReference type="PRINTS" id="PR00368">
    <property type="entry name" value="FADPNR"/>
</dbReference>